<evidence type="ECO:0000259" key="3">
    <source>
        <dbReference type="SMART" id="SM00822"/>
    </source>
</evidence>
<evidence type="ECO:0000313" key="5">
    <source>
        <dbReference type="Proteomes" id="UP000567795"/>
    </source>
</evidence>
<dbReference type="SMART" id="SM00822">
    <property type="entry name" value="PKS_KR"/>
    <property type="match status" value="1"/>
</dbReference>
<keyword evidence="2" id="KW-0560">Oxidoreductase</keyword>
<dbReference type="FunFam" id="3.40.50.720:FF:000084">
    <property type="entry name" value="Short-chain dehydrogenase reductase"/>
    <property type="match status" value="1"/>
</dbReference>
<accession>A0A853A189</accession>
<dbReference type="RefSeq" id="WP_179815663.1">
    <property type="nucleotide sequence ID" value="NZ_JACBZD010000001.1"/>
</dbReference>
<dbReference type="PROSITE" id="PS00061">
    <property type="entry name" value="ADH_SHORT"/>
    <property type="match status" value="1"/>
</dbReference>
<evidence type="ECO:0000256" key="2">
    <source>
        <dbReference type="ARBA" id="ARBA00023002"/>
    </source>
</evidence>
<organism evidence="4 5">
    <name type="scientific">Allostreptomyces psammosilenae</name>
    <dbReference type="NCBI Taxonomy" id="1892865"/>
    <lineage>
        <taxon>Bacteria</taxon>
        <taxon>Bacillati</taxon>
        <taxon>Actinomycetota</taxon>
        <taxon>Actinomycetes</taxon>
        <taxon>Kitasatosporales</taxon>
        <taxon>Streptomycetaceae</taxon>
        <taxon>Allostreptomyces</taxon>
    </lineage>
</organism>
<gene>
    <name evidence="4" type="ORF">FHU37_004153</name>
</gene>
<evidence type="ECO:0000256" key="1">
    <source>
        <dbReference type="ARBA" id="ARBA00006484"/>
    </source>
</evidence>
<reference evidence="4 5" key="1">
    <citation type="submission" date="2020-07" db="EMBL/GenBank/DDBJ databases">
        <title>Sequencing the genomes of 1000 actinobacteria strains.</title>
        <authorList>
            <person name="Klenk H.-P."/>
        </authorList>
    </citation>
    <scope>NUCLEOTIDE SEQUENCE [LARGE SCALE GENOMIC DNA]</scope>
    <source>
        <strain evidence="4 5">DSM 42178</strain>
    </source>
</reference>
<dbReference type="InterPro" id="IPR036291">
    <property type="entry name" value="NAD(P)-bd_dom_sf"/>
</dbReference>
<comment type="similarity">
    <text evidence="1">Belongs to the short-chain dehydrogenases/reductases (SDR) family.</text>
</comment>
<name>A0A853A189_9ACTN</name>
<dbReference type="InterPro" id="IPR002347">
    <property type="entry name" value="SDR_fam"/>
</dbReference>
<dbReference type="EMBL" id="JACBZD010000001">
    <property type="protein sequence ID" value="NYI07210.1"/>
    <property type="molecule type" value="Genomic_DNA"/>
</dbReference>
<dbReference type="Proteomes" id="UP000567795">
    <property type="component" value="Unassembled WGS sequence"/>
</dbReference>
<comment type="caution">
    <text evidence="4">The sequence shown here is derived from an EMBL/GenBank/DDBJ whole genome shotgun (WGS) entry which is preliminary data.</text>
</comment>
<dbReference type="AlphaFoldDB" id="A0A853A189"/>
<dbReference type="PRINTS" id="PR00081">
    <property type="entry name" value="GDHRDH"/>
</dbReference>
<dbReference type="PANTHER" id="PTHR24321:SF15">
    <property type="entry name" value="OXIDOREDUCTASE UCPA"/>
    <property type="match status" value="1"/>
</dbReference>
<dbReference type="InterPro" id="IPR057326">
    <property type="entry name" value="KR_dom"/>
</dbReference>
<evidence type="ECO:0000313" key="4">
    <source>
        <dbReference type="EMBL" id="NYI07210.1"/>
    </source>
</evidence>
<keyword evidence="5" id="KW-1185">Reference proteome</keyword>
<dbReference type="CDD" id="cd05233">
    <property type="entry name" value="SDR_c"/>
    <property type="match status" value="1"/>
</dbReference>
<dbReference type="PRINTS" id="PR00080">
    <property type="entry name" value="SDRFAMILY"/>
</dbReference>
<dbReference type="Pfam" id="PF13561">
    <property type="entry name" value="adh_short_C2"/>
    <property type="match status" value="1"/>
</dbReference>
<dbReference type="GO" id="GO:0016491">
    <property type="term" value="F:oxidoreductase activity"/>
    <property type="evidence" value="ECO:0007669"/>
    <property type="project" value="UniProtKB-KW"/>
</dbReference>
<protein>
    <submittedName>
        <fullName evidence="4">NAD(P)-dependent dehydrogenase (Short-subunit alcohol dehydrogenase family)</fullName>
    </submittedName>
</protein>
<dbReference type="PANTHER" id="PTHR24321">
    <property type="entry name" value="DEHYDROGENASES, SHORT CHAIN"/>
    <property type="match status" value="1"/>
</dbReference>
<dbReference type="Gene3D" id="3.40.50.720">
    <property type="entry name" value="NAD(P)-binding Rossmann-like Domain"/>
    <property type="match status" value="1"/>
</dbReference>
<dbReference type="SUPFAM" id="SSF51735">
    <property type="entry name" value="NAD(P)-binding Rossmann-fold domains"/>
    <property type="match status" value="1"/>
</dbReference>
<sequence length="262" mass="26668">MNTSQRTVNPGRFQSRRALVAGGGTGLGRVVARALAAEGATVVVAGRTEATLRETVRLIEADGGRAQAVTADLTDAADARRLVDDAVGELGGLDVAVNAVGILRGAGQAVADIAEEDWDAMLAANVTGTWLFLREVVRAMRASGGGAIVTVSSDLGPHIRIPGMGAYAATKAAVSALTRAAARDHIAEGIRINAVSPGALDTPMSLQPGETEAERALRMKEQSPLGRVGTLEEVASAILHLASEESGYTVGADLVIDGGAAA</sequence>
<proteinExistence type="inferred from homology"/>
<dbReference type="InterPro" id="IPR020904">
    <property type="entry name" value="Sc_DH/Rdtase_CS"/>
</dbReference>
<feature type="domain" description="Ketoreductase" evidence="3">
    <location>
        <begin position="16"/>
        <end position="222"/>
    </location>
</feature>